<gene>
    <name evidence="13" type="primary">GIT2</name>
</gene>
<dbReference type="Pfam" id="PF16559">
    <property type="entry name" value="GIT_CC"/>
    <property type="match status" value="1"/>
</dbReference>
<keyword evidence="1" id="KW-0343">GTPase activation</keyword>
<feature type="compositionally biased region" description="Acidic residues" evidence="10">
    <location>
        <begin position="385"/>
        <end position="403"/>
    </location>
</feature>
<keyword evidence="2" id="KW-0479">Metal-binding</keyword>
<keyword evidence="6 8" id="KW-0040">ANK repeat</keyword>
<dbReference type="SUPFAM" id="SSF48403">
    <property type="entry name" value="Ankyrin repeat"/>
    <property type="match status" value="1"/>
</dbReference>
<dbReference type="Gene3D" id="1.10.220.150">
    <property type="entry name" value="Arf GTPase activating protein"/>
    <property type="match status" value="1"/>
</dbReference>
<reference evidence="13" key="1">
    <citation type="submission" date="2025-08" db="UniProtKB">
        <authorList>
            <consortium name="RefSeq"/>
        </authorList>
    </citation>
    <scope>IDENTIFICATION</scope>
    <source>
        <tissue evidence="13">Cell line</tissue>
    </source>
</reference>
<dbReference type="PROSITE" id="PS50115">
    <property type="entry name" value="ARFGAP"/>
    <property type="match status" value="1"/>
</dbReference>
<dbReference type="Pfam" id="PF01412">
    <property type="entry name" value="ArfGap"/>
    <property type="match status" value="1"/>
</dbReference>
<keyword evidence="7" id="KW-0175">Coiled coil</keyword>
<evidence type="ECO:0000256" key="9">
    <source>
        <dbReference type="PROSITE-ProRule" id="PRU00288"/>
    </source>
</evidence>
<evidence type="ECO:0000256" key="3">
    <source>
        <dbReference type="ARBA" id="ARBA00022737"/>
    </source>
</evidence>
<dbReference type="InterPro" id="IPR037278">
    <property type="entry name" value="ARFGAP/RecO"/>
</dbReference>
<dbReference type="InterPro" id="IPR022018">
    <property type="entry name" value="GIT1_C"/>
</dbReference>
<feature type="domain" description="Arf-GAP" evidence="11">
    <location>
        <begin position="1"/>
        <end position="124"/>
    </location>
</feature>
<dbReference type="Gene3D" id="1.25.40.20">
    <property type="entry name" value="Ankyrin repeat-containing domain"/>
    <property type="match status" value="1"/>
</dbReference>
<dbReference type="InterPro" id="IPR036770">
    <property type="entry name" value="Ankyrin_rpt-contain_sf"/>
</dbReference>
<evidence type="ECO:0000256" key="1">
    <source>
        <dbReference type="ARBA" id="ARBA00022468"/>
    </source>
</evidence>
<dbReference type="Proteomes" id="UP001652641">
    <property type="component" value="Chromosome 10"/>
</dbReference>
<organism evidence="12 13">
    <name type="scientific">Vulpes vulpes</name>
    <name type="common">Red fox</name>
    <dbReference type="NCBI Taxonomy" id="9627"/>
    <lineage>
        <taxon>Eukaryota</taxon>
        <taxon>Metazoa</taxon>
        <taxon>Chordata</taxon>
        <taxon>Craniata</taxon>
        <taxon>Vertebrata</taxon>
        <taxon>Euteleostomi</taxon>
        <taxon>Mammalia</taxon>
        <taxon>Eutheria</taxon>
        <taxon>Laurasiatheria</taxon>
        <taxon>Carnivora</taxon>
        <taxon>Caniformia</taxon>
        <taxon>Canidae</taxon>
        <taxon>Vulpes</taxon>
    </lineage>
</organism>
<dbReference type="RefSeq" id="XP_072579157.1">
    <property type="nucleotide sequence ID" value="XM_072723056.1"/>
</dbReference>
<evidence type="ECO:0000256" key="10">
    <source>
        <dbReference type="SAM" id="MobiDB-lite"/>
    </source>
</evidence>
<dbReference type="Pfam" id="PF12796">
    <property type="entry name" value="Ank_2"/>
    <property type="match status" value="1"/>
</dbReference>
<evidence type="ECO:0000256" key="4">
    <source>
        <dbReference type="ARBA" id="ARBA00022771"/>
    </source>
</evidence>
<dbReference type="PROSITE" id="PS50088">
    <property type="entry name" value="ANK_REPEAT"/>
    <property type="match status" value="1"/>
</dbReference>
<keyword evidence="12" id="KW-1185">Reference proteome</keyword>
<dbReference type="Pfam" id="PF08518">
    <property type="entry name" value="GIT_SHD"/>
    <property type="match status" value="2"/>
</dbReference>
<accession>A0ABM4XM87</accession>
<proteinExistence type="predicted"/>
<dbReference type="PRINTS" id="PR00405">
    <property type="entry name" value="REVINTRACTNG"/>
</dbReference>
<dbReference type="InterPro" id="IPR032352">
    <property type="entry name" value="GIT1/2_CC"/>
</dbReference>
<keyword evidence="5" id="KW-0862">Zinc</keyword>
<dbReference type="InterPro" id="IPR001164">
    <property type="entry name" value="ArfGAP_dom"/>
</dbReference>
<dbReference type="Pfam" id="PF12205">
    <property type="entry name" value="GIT1_C"/>
    <property type="match status" value="1"/>
</dbReference>
<name>A0ABM4XM87_VULVU</name>
<evidence type="ECO:0000256" key="5">
    <source>
        <dbReference type="ARBA" id="ARBA00022833"/>
    </source>
</evidence>
<dbReference type="GeneID" id="112910514"/>
<feature type="region of interest" description="Disordered" evidence="10">
    <location>
        <begin position="380"/>
        <end position="422"/>
    </location>
</feature>
<feature type="compositionally biased region" description="Polar residues" evidence="10">
    <location>
        <begin position="471"/>
        <end position="484"/>
    </location>
</feature>
<evidence type="ECO:0000313" key="12">
    <source>
        <dbReference type="Proteomes" id="UP001652641"/>
    </source>
</evidence>
<evidence type="ECO:0000313" key="13">
    <source>
        <dbReference type="RefSeq" id="XP_072579157.1"/>
    </source>
</evidence>
<dbReference type="SMART" id="SM00555">
    <property type="entry name" value="GIT"/>
    <property type="match status" value="2"/>
</dbReference>
<feature type="repeat" description="ANK" evidence="8">
    <location>
        <begin position="166"/>
        <end position="198"/>
    </location>
</feature>
<evidence type="ECO:0000256" key="2">
    <source>
        <dbReference type="ARBA" id="ARBA00022723"/>
    </source>
</evidence>
<dbReference type="InterPro" id="IPR013724">
    <property type="entry name" value="GIT_SHD"/>
</dbReference>
<dbReference type="PANTHER" id="PTHR46097">
    <property type="entry name" value="G PROTEIN-COUPLED RECEPTOR KINASE INTERACTING ARFGAP"/>
    <property type="match status" value="1"/>
</dbReference>
<dbReference type="PANTHER" id="PTHR46097:SF4">
    <property type="entry name" value="ARF GTPASE-ACTIVATING PROTEIN GIT2"/>
    <property type="match status" value="1"/>
</dbReference>
<dbReference type="SMART" id="SM00105">
    <property type="entry name" value="ArfGap"/>
    <property type="match status" value="1"/>
</dbReference>
<feature type="region of interest" description="Disordered" evidence="10">
    <location>
        <begin position="471"/>
        <end position="593"/>
    </location>
</feature>
<sequence length="714" mass="79612">MSKRLRSSEVCADCSGPDPSWASVNRGTFICDECCSVHRSLGRHISQVRHLKHTPWPPTLLQMVETLYNNGANSIWEHSLLDPASIMSGRRKANPQDKVHPNKAEFIRAKYQMLAFVHRLPCRDDDSMTAKDLSKQLHSSVRTGNLETCLRLLSLGAQANFFHPEKGNTPLHVASKAGQILQAELLAVYGADPGTQDSSGKTPVDYARQGGHHELAERLVEIQYELTDRLAFYLCGRKPDHKNGQHFIIPQMADSSLDLSELAKAAKKKLQSLSNHLFEELAMDVYDEVDRRETDAVWLATQNHSTLVTETTVVPFLPVNPEYSSTRNQGRQKLARFNAHEFATLVIDILSDAKRRQQGSPLSGSKDNVELILKTISNQHSIESQDNDQPDYDSVASDEDTDLEATASKANRQKSLDSDLSDGPVTVQEFMEVKNALVASEAKIQQLMKLQTLQSENSNLRKQATTNIYQVQTGSEYTDTSNHSSLKRRPSARGSRPMSMYETGSGQKPYLPMGEVNHPEESRTRLQPFPTHASRLEKQNSTPESDYDNTPNDTDPDDTGSSRKGRQRSMVWQGDGSVPDTVEPHTAPSPILPSTEDVIRKTEQITKNIQELLRAAQENKHDSYIPCSERIHVAVTEMAALFPKKPKSDTVRTSLRLLTSSAYRLQSECKKTLPGDPGPPTDIQLVTQQVIQCAYDIAKAAKQLVTITTKENNN</sequence>
<dbReference type="InterPro" id="IPR002110">
    <property type="entry name" value="Ankyrin_rpt"/>
</dbReference>
<evidence type="ECO:0000256" key="8">
    <source>
        <dbReference type="PROSITE-ProRule" id="PRU00023"/>
    </source>
</evidence>
<evidence type="ECO:0000259" key="11">
    <source>
        <dbReference type="PROSITE" id="PS50115"/>
    </source>
</evidence>
<dbReference type="CDD" id="cd08847">
    <property type="entry name" value="ArfGap_GIT2"/>
    <property type="match status" value="1"/>
</dbReference>
<dbReference type="InterPro" id="IPR038508">
    <property type="entry name" value="ArfGAP_dom_sf"/>
</dbReference>
<evidence type="ECO:0000256" key="6">
    <source>
        <dbReference type="ARBA" id="ARBA00023043"/>
    </source>
</evidence>
<keyword evidence="3" id="KW-0677">Repeat</keyword>
<dbReference type="Gene3D" id="1.20.120.330">
    <property type="entry name" value="Nucleotidyltransferases domain 2"/>
    <property type="match status" value="1"/>
</dbReference>
<keyword evidence="4 9" id="KW-0863">Zinc-finger</keyword>
<dbReference type="SMART" id="SM00248">
    <property type="entry name" value="ANK"/>
    <property type="match status" value="3"/>
</dbReference>
<evidence type="ECO:0000256" key="7">
    <source>
        <dbReference type="ARBA" id="ARBA00023054"/>
    </source>
</evidence>
<dbReference type="SUPFAM" id="SSF57863">
    <property type="entry name" value="ArfGap/RecO-like zinc finger"/>
    <property type="match status" value="1"/>
</dbReference>
<dbReference type="Gene3D" id="1.20.5.170">
    <property type="match status" value="1"/>
</dbReference>
<dbReference type="PROSITE" id="PS50297">
    <property type="entry name" value="ANK_REP_REGION"/>
    <property type="match status" value="1"/>
</dbReference>
<dbReference type="InterPro" id="IPR047161">
    <property type="entry name" value="GIT-like"/>
</dbReference>
<protein>
    <submittedName>
        <fullName evidence="13">ARF GTPase-activating protein GIT2 isoform X12</fullName>
    </submittedName>
</protein>